<feature type="domain" description="CRISPR system ring nuclease SSO1393-like" evidence="1">
    <location>
        <begin position="8"/>
        <end position="137"/>
    </location>
</feature>
<dbReference type="Gene3D" id="3.40.50.10770">
    <property type="entry name" value="Hypothetical protein VC1899 like domain (Restriction endonuclease-like)"/>
    <property type="match status" value="1"/>
</dbReference>
<dbReference type="NCBIfam" id="TIGR02619">
    <property type="entry name" value="putative CRISPR-associated protein, APE2256 family"/>
    <property type="match status" value="1"/>
</dbReference>
<evidence type="ECO:0000313" key="3">
    <source>
        <dbReference type="Proteomes" id="UP000031561"/>
    </source>
</evidence>
<dbReference type="Pfam" id="PF09651">
    <property type="entry name" value="Cas_APE2256"/>
    <property type="match status" value="1"/>
</dbReference>
<protein>
    <submittedName>
        <fullName evidence="2">CRISPR-associated protein</fullName>
    </submittedName>
</protein>
<reference evidence="2 3" key="1">
    <citation type="journal article" date="2015" name="Genome Announc.">
        <title>Draft Genome Sequence of Filamentous Marine Cyanobacterium Lyngbya confervoides Strain BDU141951.</title>
        <authorList>
            <person name="Chandrababunaidu M.M."/>
            <person name="Sen D."/>
            <person name="Tripathy S."/>
        </authorList>
    </citation>
    <scope>NUCLEOTIDE SEQUENCE [LARGE SCALE GENOMIC DNA]</scope>
    <source>
        <strain evidence="2 3">BDU141951</strain>
    </source>
</reference>
<comment type="caution">
    <text evidence="2">The sequence shown here is derived from an EMBL/GenBank/DDBJ whole genome shotgun (WGS) entry which is preliminary data.</text>
</comment>
<name>A0ABD4T4S9_9CYAN</name>
<dbReference type="AlphaFoldDB" id="A0ABD4T4S9"/>
<evidence type="ECO:0000313" key="2">
    <source>
        <dbReference type="EMBL" id="MCM1983656.1"/>
    </source>
</evidence>
<dbReference type="EMBL" id="JTHE03000067">
    <property type="protein sequence ID" value="MCM1983656.1"/>
    <property type="molecule type" value="Genomic_DNA"/>
</dbReference>
<dbReference type="InterPro" id="IPR013442">
    <property type="entry name" value="SSO1393-like"/>
</dbReference>
<proteinExistence type="predicted"/>
<keyword evidence="3" id="KW-1185">Reference proteome</keyword>
<dbReference type="Proteomes" id="UP000031561">
    <property type="component" value="Unassembled WGS sequence"/>
</dbReference>
<gene>
    <name evidence="2" type="ORF">QQ91_0012590</name>
</gene>
<dbReference type="RefSeq" id="WP_236096183.1">
    <property type="nucleotide sequence ID" value="NZ_JTHE03000067.1"/>
</dbReference>
<evidence type="ECO:0000259" key="1">
    <source>
        <dbReference type="Pfam" id="PF09651"/>
    </source>
</evidence>
<accession>A0ABD4T4S9</accession>
<sequence>MNNTDLERISAETNTIDRLEPQETDAIFLLRSDTASGQECAELLKAFLRQSLGLKNIKIRKLPGIHYQLDQGSSLEQMGRQLKQLILDCKEQKQAVTLAATGGFKAEAMILSVIGHQLSVPVCYVHEQYRSLIYLPYFQSPDPSDASPDHSATVSLPFSGRPRDTVMNVSDVSHHRPRTWTKVAQMLKKQSWIDQVSYDPSAFSAPQNGVKTARNKNQDGCYCFWLHLYDDENHKIAVTVETTGHTEQHREYSILFLREQIGRLC</sequence>
<organism evidence="2 3">
    <name type="scientific">Lyngbya confervoides BDU141951</name>
    <dbReference type="NCBI Taxonomy" id="1574623"/>
    <lineage>
        <taxon>Bacteria</taxon>
        <taxon>Bacillati</taxon>
        <taxon>Cyanobacteriota</taxon>
        <taxon>Cyanophyceae</taxon>
        <taxon>Oscillatoriophycideae</taxon>
        <taxon>Oscillatoriales</taxon>
        <taxon>Microcoleaceae</taxon>
        <taxon>Lyngbya</taxon>
    </lineage>
</organism>